<evidence type="ECO:0000256" key="4">
    <source>
        <dbReference type="ARBA" id="ARBA00022692"/>
    </source>
</evidence>
<organism evidence="11 12">
    <name type="scientific">Trichuris suis</name>
    <name type="common">pig whipworm</name>
    <dbReference type="NCBI Taxonomy" id="68888"/>
    <lineage>
        <taxon>Eukaryota</taxon>
        <taxon>Metazoa</taxon>
        <taxon>Ecdysozoa</taxon>
        <taxon>Nematoda</taxon>
        <taxon>Enoplea</taxon>
        <taxon>Dorylaimia</taxon>
        <taxon>Trichinellida</taxon>
        <taxon>Trichuridae</taxon>
        <taxon>Trichuris</taxon>
    </lineage>
</organism>
<evidence type="ECO:0000256" key="1">
    <source>
        <dbReference type="ARBA" id="ARBA00004259"/>
    </source>
</evidence>
<evidence type="ECO:0000259" key="10">
    <source>
        <dbReference type="Pfam" id="PF05609"/>
    </source>
</evidence>
<dbReference type="GO" id="GO:0016020">
    <property type="term" value="C:membrane"/>
    <property type="evidence" value="ECO:0007669"/>
    <property type="project" value="TreeGrafter"/>
</dbReference>
<feature type="domain" description="Torsin-1A-interacting protein 1/2 AAA+ activator" evidence="10">
    <location>
        <begin position="167"/>
        <end position="329"/>
    </location>
</feature>
<evidence type="ECO:0000256" key="6">
    <source>
        <dbReference type="ARBA" id="ARBA00023136"/>
    </source>
</evidence>
<keyword evidence="6" id="KW-0472">Membrane</keyword>
<dbReference type="InterPro" id="IPR038599">
    <property type="entry name" value="LAP1C-like_C_sf"/>
</dbReference>
<dbReference type="GO" id="GO:0005635">
    <property type="term" value="C:nuclear envelope"/>
    <property type="evidence" value="ECO:0007669"/>
    <property type="project" value="UniProtKB-SubCell"/>
</dbReference>
<dbReference type="GO" id="GO:0061024">
    <property type="term" value="P:membrane organization"/>
    <property type="evidence" value="ECO:0007669"/>
    <property type="project" value="TreeGrafter"/>
</dbReference>
<dbReference type="PANTHER" id="PTHR18843">
    <property type="entry name" value="TORSIN-1A-INTERACTING PROTEIN"/>
    <property type="match status" value="1"/>
</dbReference>
<comment type="subcellular location">
    <subcellularLocation>
        <location evidence="9">Endomembrane system</location>
        <topology evidence="9">Single-pass membrane protein</topology>
    </subcellularLocation>
    <subcellularLocation>
        <location evidence="1">Nucleus envelope</location>
    </subcellularLocation>
</comment>
<proteinExistence type="inferred from homology"/>
<evidence type="ECO:0000256" key="9">
    <source>
        <dbReference type="ARBA" id="ARBA00037847"/>
    </source>
</evidence>
<evidence type="ECO:0000313" key="12">
    <source>
        <dbReference type="Proteomes" id="UP000030764"/>
    </source>
</evidence>
<dbReference type="InterPro" id="IPR008662">
    <property type="entry name" value="TOIP1/2"/>
</dbReference>
<name>A0A085M769_9BILA</name>
<accession>A0A085M769</accession>
<comment type="similarity">
    <text evidence="2">Belongs to the TOR1AIP family.</text>
</comment>
<dbReference type="Proteomes" id="UP000030764">
    <property type="component" value="Unassembled WGS sequence"/>
</dbReference>
<dbReference type="EMBL" id="KL363220">
    <property type="protein sequence ID" value="KFD53065.1"/>
    <property type="molecule type" value="Genomic_DNA"/>
</dbReference>
<evidence type="ECO:0000256" key="2">
    <source>
        <dbReference type="ARBA" id="ARBA00007860"/>
    </source>
</evidence>
<dbReference type="GO" id="GO:0001671">
    <property type="term" value="F:ATPase activator activity"/>
    <property type="evidence" value="ECO:0007669"/>
    <property type="project" value="InterPro"/>
</dbReference>
<keyword evidence="3" id="KW-0597">Phosphoprotein</keyword>
<keyword evidence="7" id="KW-0325">Glycoprotein</keyword>
<keyword evidence="4" id="KW-0812">Transmembrane</keyword>
<keyword evidence="8" id="KW-0539">Nucleus</keyword>
<evidence type="ECO:0000313" key="11">
    <source>
        <dbReference type="EMBL" id="KFD53065.1"/>
    </source>
</evidence>
<dbReference type="Gene3D" id="3.40.50.12190">
    <property type="match status" value="1"/>
</dbReference>
<protein>
    <recommendedName>
        <fullName evidence="10">Torsin-1A-interacting protein 1/2 AAA+ activator domain-containing protein</fullName>
    </recommendedName>
</protein>
<keyword evidence="5" id="KW-1133">Transmembrane helix</keyword>
<keyword evidence="12" id="KW-1185">Reference proteome</keyword>
<dbReference type="InterPro" id="IPR046753">
    <property type="entry name" value="TOIP1/2_C"/>
</dbReference>
<dbReference type="Pfam" id="PF05609">
    <property type="entry name" value="LAP1_C"/>
    <property type="match status" value="1"/>
</dbReference>
<dbReference type="PANTHER" id="PTHR18843:SF7">
    <property type="entry name" value="LAMINA-ASSOCIATED POLYPEPTIDE 1B ISOFORM 1-RELATED"/>
    <property type="match status" value="1"/>
</dbReference>
<sequence length="388" mass="43785">LLYSAEKHDDCLKRICPLRDILFAFALSVIVCPSDCMIAAPRRRRVISESGIFVLPNSVEIDADYFRERSMSAASASFPLSRLRNRACQKNSSSSSFSSDSEEYEATESEMDMFGEETITYDNKEELQPNGNNAFSCFRVLYCFLFLLLLLACEKLWFSLPDADAPKRSMVISSFKKKLYALEDKFPSQPNQSWRIFASAMTPILNGRKTEPSVILVLHDKAAHQTAVCLVWHLANLVNNEIQTIKNVRSAVASVNCSEHPYIVPEKGVIALHNRINSELGEAHSNVLVLNEIERLPADAYRTLHTFSDSTTAPYKEVIIFLTLSCPSDTVLPLDEDLLKERCLYDSWLRRKLQKERFAALLSRIAGSMVVVVSEADLLDELHCSLNK</sequence>
<gene>
    <name evidence="11" type="ORF">M513_05979</name>
</gene>
<feature type="non-terminal residue" evidence="11">
    <location>
        <position position="1"/>
    </location>
</feature>
<dbReference type="AlphaFoldDB" id="A0A085M769"/>
<evidence type="ECO:0000256" key="5">
    <source>
        <dbReference type="ARBA" id="ARBA00022989"/>
    </source>
</evidence>
<evidence type="ECO:0000256" key="8">
    <source>
        <dbReference type="ARBA" id="ARBA00023242"/>
    </source>
</evidence>
<evidence type="ECO:0000256" key="3">
    <source>
        <dbReference type="ARBA" id="ARBA00022553"/>
    </source>
</evidence>
<evidence type="ECO:0000256" key="7">
    <source>
        <dbReference type="ARBA" id="ARBA00023180"/>
    </source>
</evidence>
<reference evidence="11 12" key="1">
    <citation type="journal article" date="2014" name="Nat. Genet.">
        <title>Genome and transcriptome of the porcine whipworm Trichuris suis.</title>
        <authorList>
            <person name="Jex A.R."/>
            <person name="Nejsum P."/>
            <person name="Schwarz E.M."/>
            <person name="Hu L."/>
            <person name="Young N.D."/>
            <person name="Hall R.S."/>
            <person name="Korhonen P.K."/>
            <person name="Liao S."/>
            <person name="Thamsborg S."/>
            <person name="Xia J."/>
            <person name="Xu P."/>
            <person name="Wang S."/>
            <person name="Scheerlinck J.P."/>
            <person name="Hofmann A."/>
            <person name="Sternberg P.W."/>
            <person name="Wang J."/>
            <person name="Gasser R.B."/>
        </authorList>
    </citation>
    <scope>NUCLEOTIDE SEQUENCE [LARGE SCALE GENOMIC DNA]</scope>
    <source>
        <strain evidence="11">DCEP-RM93M</strain>
    </source>
</reference>